<evidence type="ECO:0000259" key="1">
    <source>
        <dbReference type="Pfam" id="PF13392"/>
    </source>
</evidence>
<dbReference type="RefSeq" id="YP_009811827.1">
    <property type="nucleotide sequence ID" value="NC_048056.1"/>
</dbReference>
<dbReference type="InterPro" id="IPR036955">
    <property type="entry name" value="AP2/ERF_dom_sf"/>
</dbReference>
<dbReference type="GO" id="GO:0003677">
    <property type="term" value="F:DNA binding"/>
    <property type="evidence" value="ECO:0007669"/>
    <property type="project" value="InterPro"/>
</dbReference>
<dbReference type="KEGG" id="vg:55002856"/>
<keyword evidence="2" id="KW-0540">Nuclease</keyword>
<dbReference type="GO" id="GO:0004519">
    <property type="term" value="F:endonuclease activity"/>
    <property type="evidence" value="ECO:0007669"/>
    <property type="project" value="UniProtKB-KW"/>
</dbReference>
<dbReference type="Gene3D" id="3.30.730.10">
    <property type="entry name" value="AP2/ERF domain"/>
    <property type="match status" value="1"/>
</dbReference>
<proteinExistence type="predicted"/>
<dbReference type="EMBL" id="MH807811">
    <property type="protein sequence ID" value="AXY81676.1"/>
    <property type="molecule type" value="Genomic_DNA"/>
</dbReference>
<dbReference type="SUPFAM" id="SSF54171">
    <property type="entry name" value="DNA-binding domain"/>
    <property type="match status" value="1"/>
</dbReference>
<dbReference type="Proteomes" id="UP000264027">
    <property type="component" value="Segment"/>
</dbReference>
<dbReference type="SUPFAM" id="SSF54060">
    <property type="entry name" value="His-Me finger endonucleases"/>
    <property type="match status" value="1"/>
</dbReference>
<dbReference type="GeneID" id="55002856"/>
<organism evidence="2 3">
    <name type="scientific">Pectobacterium phage Gaspode</name>
    <dbReference type="NCBI Taxonomy" id="2320194"/>
    <lineage>
        <taxon>Viruses</taxon>
        <taxon>Duplodnaviria</taxon>
        <taxon>Heunggongvirae</taxon>
        <taxon>Uroviricota</taxon>
        <taxon>Caudoviricetes</taxon>
        <taxon>Autographivirales</taxon>
        <taxon>Autoscriptoviridae</taxon>
        <taxon>Corkvirinae</taxon>
        <taxon>Phimunavirus</taxon>
        <taxon>Phimunavirus gaspode</taxon>
    </lineage>
</organism>
<name>A0A385IFP9_9CAUD</name>
<keyword evidence="3" id="KW-1185">Reference proteome</keyword>
<dbReference type="Pfam" id="PF13392">
    <property type="entry name" value="HNH_3"/>
    <property type="match status" value="1"/>
</dbReference>
<dbReference type="InterPro" id="IPR044925">
    <property type="entry name" value="His-Me_finger_sf"/>
</dbReference>
<keyword evidence="2" id="KW-0378">Hydrolase</keyword>
<accession>A0A385IFP9</accession>
<dbReference type="InterPro" id="IPR016177">
    <property type="entry name" value="DNA-bd_dom_sf"/>
</dbReference>
<dbReference type="GO" id="GO:0003700">
    <property type="term" value="F:DNA-binding transcription factor activity"/>
    <property type="evidence" value="ECO:0007669"/>
    <property type="project" value="InterPro"/>
</dbReference>
<sequence>MQVLEDFVAIDPTSKSGLCWLARPYKTRHNAGDAAFASLDTNGYYRGRFNYKRHMAHQVVFYLTHGYFPRYIDHIDGDRTNNHPDNLREVTASQNQHNRKGRGYTFDRCNNRWKAQIRVAGVDHHLGMFTSEDDARRAYVEAKRKYHPTAPARCYEVTDG</sequence>
<protein>
    <submittedName>
        <fullName evidence="2">Homing endonuclease</fullName>
    </submittedName>
</protein>
<feature type="domain" description="HNH nuclease" evidence="1">
    <location>
        <begin position="55"/>
        <end position="96"/>
    </location>
</feature>
<evidence type="ECO:0000313" key="3">
    <source>
        <dbReference type="Proteomes" id="UP000264027"/>
    </source>
</evidence>
<evidence type="ECO:0000313" key="2">
    <source>
        <dbReference type="EMBL" id="AXY81676.1"/>
    </source>
</evidence>
<dbReference type="InterPro" id="IPR003615">
    <property type="entry name" value="HNH_nuc"/>
</dbReference>
<dbReference type="Gene3D" id="3.90.75.20">
    <property type="match status" value="1"/>
</dbReference>
<keyword evidence="2" id="KW-0255">Endonuclease</keyword>
<reference evidence="2 3" key="1">
    <citation type="submission" date="2018-08" db="EMBL/GenBank/DDBJ databases">
        <title>SRE bacteriophages.</title>
        <authorList>
            <person name="Carstens A.B."/>
            <person name="Djurhuus A.M."/>
            <person name="Kot W."/>
            <person name="Hansen L.H."/>
        </authorList>
    </citation>
    <scope>NUCLEOTIDE SEQUENCE [LARGE SCALE GENOMIC DNA]</scope>
</reference>